<reference evidence="1" key="1">
    <citation type="submission" date="2020-04" db="EMBL/GenBank/DDBJ databases">
        <authorList>
            <person name="Alioto T."/>
            <person name="Alioto T."/>
            <person name="Gomez Garrido J."/>
        </authorList>
    </citation>
    <scope>NUCLEOTIDE SEQUENCE</scope>
    <source>
        <strain evidence="1">A484AB</strain>
    </source>
</reference>
<gene>
    <name evidence="1" type="ORF">PACLA_8A053454</name>
</gene>
<protein>
    <submittedName>
        <fullName evidence="1">Uncharacterized protein</fullName>
    </submittedName>
</protein>
<evidence type="ECO:0000313" key="2">
    <source>
        <dbReference type="Proteomes" id="UP001152795"/>
    </source>
</evidence>
<proteinExistence type="predicted"/>
<dbReference type="EMBL" id="CACRXK020019586">
    <property type="protein sequence ID" value="CAB4033833.1"/>
    <property type="molecule type" value="Genomic_DNA"/>
</dbReference>
<dbReference type="AlphaFoldDB" id="A0A7D9LFQ4"/>
<dbReference type="Proteomes" id="UP001152795">
    <property type="component" value="Unassembled WGS sequence"/>
</dbReference>
<accession>A0A7D9LFQ4</accession>
<comment type="caution">
    <text evidence="1">The sequence shown here is derived from an EMBL/GenBank/DDBJ whole genome shotgun (WGS) entry which is preliminary data.</text>
</comment>
<dbReference type="OrthoDB" id="445826at2759"/>
<name>A0A7D9LFQ4_PARCT</name>
<organism evidence="1 2">
    <name type="scientific">Paramuricea clavata</name>
    <name type="common">Red gorgonian</name>
    <name type="synonym">Violescent sea-whip</name>
    <dbReference type="NCBI Taxonomy" id="317549"/>
    <lineage>
        <taxon>Eukaryota</taxon>
        <taxon>Metazoa</taxon>
        <taxon>Cnidaria</taxon>
        <taxon>Anthozoa</taxon>
        <taxon>Octocorallia</taxon>
        <taxon>Malacalcyonacea</taxon>
        <taxon>Plexauridae</taxon>
        <taxon>Paramuricea</taxon>
    </lineage>
</organism>
<evidence type="ECO:0000313" key="1">
    <source>
        <dbReference type="EMBL" id="CAB4033833.1"/>
    </source>
</evidence>
<keyword evidence="2" id="KW-1185">Reference proteome</keyword>
<sequence length="124" mass="14027">MTIKKAWKTVNKILNRKQECREINCNHTQNGQISCPNELAEHFNNYFTDIGPKIATTIGNTDRNFTDYITKATSSFKFQTVSETKVYKLLSSLNPCKSTGIDKIRAKIILIAAPIIANSLTRIF</sequence>